<keyword evidence="3" id="KW-1185">Reference proteome</keyword>
<dbReference type="InterPro" id="IPR057691">
    <property type="entry name" value="DUF7931"/>
</dbReference>
<dbReference type="Proteomes" id="UP000000466">
    <property type="component" value="Chromosome"/>
</dbReference>
<dbReference type="HOGENOM" id="CLU_075058_1_1_6"/>
<dbReference type="EMBL" id="CP003746">
    <property type="protein sequence ID" value="AFU97847.1"/>
    <property type="molecule type" value="Genomic_DNA"/>
</dbReference>
<dbReference type="KEGG" id="saga:M5M_03180"/>
<evidence type="ECO:0000259" key="1">
    <source>
        <dbReference type="Pfam" id="PF25559"/>
    </source>
</evidence>
<dbReference type="STRING" id="1117647.M5M_03180"/>
<accession>K4KV74</accession>
<gene>
    <name evidence="2" type="ordered locus">M5M_03180</name>
</gene>
<proteinExistence type="predicted"/>
<dbReference type="Pfam" id="PF25559">
    <property type="entry name" value="DUF7931"/>
    <property type="match status" value="1"/>
</dbReference>
<reference evidence="2 3" key="1">
    <citation type="journal article" date="2013" name="Genome Announc.">
        <title>Complete genome sequence of Simiduia agarivorans SA1(T), a marine bacterium able to degrade a variety of polysaccharides.</title>
        <authorList>
            <person name="Lin S.Y."/>
            <person name="Shieh W.Y."/>
            <person name="Chen J.S."/>
            <person name="Tang S.L."/>
        </authorList>
    </citation>
    <scope>NUCLEOTIDE SEQUENCE [LARGE SCALE GENOMIC DNA]</scope>
    <source>
        <strain evidence="3">DSM 21679 / JCM 13881 / BCRC 17597 / SA1</strain>
    </source>
</reference>
<organism evidence="2 3">
    <name type="scientific">Simiduia agarivorans (strain DSM 21679 / JCM 13881 / BCRC 17597 / SA1)</name>
    <dbReference type="NCBI Taxonomy" id="1117647"/>
    <lineage>
        <taxon>Bacteria</taxon>
        <taxon>Pseudomonadati</taxon>
        <taxon>Pseudomonadota</taxon>
        <taxon>Gammaproteobacteria</taxon>
        <taxon>Cellvibrionales</taxon>
        <taxon>Cellvibrionaceae</taxon>
        <taxon>Simiduia</taxon>
    </lineage>
</organism>
<dbReference type="OrthoDB" id="6080223at2"/>
<dbReference type="AlphaFoldDB" id="K4KV74"/>
<evidence type="ECO:0000313" key="3">
    <source>
        <dbReference type="Proteomes" id="UP000000466"/>
    </source>
</evidence>
<feature type="domain" description="DUF7931" evidence="1">
    <location>
        <begin position="33"/>
        <end position="179"/>
    </location>
</feature>
<dbReference type="eggNOG" id="COG2153">
    <property type="taxonomic scope" value="Bacteria"/>
</dbReference>
<evidence type="ECO:0000313" key="2">
    <source>
        <dbReference type="EMBL" id="AFU97847.1"/>
    </source>
</evidence>
<name>K4KV74_SIMAS</name>
<protein>
    <recommendedName>
        <fullName evidence="1">DUF7931 domain-containing protein</fullName>
    </recommendedName>
</protein>
<sequence length="181" mass="20603">MVNTEEFNIEGITPSQTSESLFLTEDVNGLISLSSALVQNASRHVAIYSPELDINLFANTAIVDACSAFARSDRNATLRILVNNSRPLLEISHPLIRLQQRLSDKIQLRCLPKDFDPENIHHLNRTFIVADDVGLMVQHSPESWRGFVNFDEKPKAKEFEQHFSLLWRHSEAIIELQRLGL</sequence>
<dbReference type="RefSeq" id="WP_015046020.1">
    <property type="nucleotide sequence ID" value="NC_018868.3"/>
</dbReference>